<organism evidence="2 3">
    <name type="scientific">Penicillium alfredii</name>
    <dbReference type="NCBI Taxonomy" id="1506179"/>
    <lineage>
        <taxon>Eukaryota</taxon>
        <taxon>Fungi</taxon>
        <taxon>Dikarya</taxon>
        <taxon>Ascomycota</taxon>
        <taxon>Pezizomycotina</taxon>
        <taxon>Eurotiomycetes</taxon>
        <taxon>Eurotiomycetidae</taxon>
        <taxon>Eurotiales</taxon>
        <taxon>Aspergillaceae</taxon>
        <taxon>Penicillium</taxon>
    </lineage>
</organism>
<reference evidence="2" key="2">
    <citation type="journal article" date="2023" name="IMA Fungus">
        <title>Comparative genomic study of the Penicillium genus elucidates a diverse pangenome and 15 lateral gene transfer events.</title>
        <authorList>
            <person name="Petersen C."/>
            <person name="Sorensen T."/>
            <person name="Nielsen M.R."/>
            <person name="Sondergaard T.E."/>
            <person name="Sorensen J.L."/>
            <person name="Fitzpatrick D.A."/>
            <person name="Frisvad J.C."/>
            <person name="Nielsen K.L."/>
        </authorList>
    </citation>
    <scope>NUCLEOTIDE SEQUENCE</scope>
    <source>
        <strain evidence="2">IBT 34128</strain>
    </source>
</reference>
<comment type="caution">
    <text evidence="2">The sequence shown here is derived from an EMBL/GenBank/DDBJ whole genome shotgun (WGS) entry which is preliminary data.</text>
</comment>
<accession>A0A9W9K4B6</accession>
<dbReference type="GeneID" id="81396204"/>
<reference evidence="2" key="1">
    <citation type="submission" date="2022-11" db="EMBL/GenBank/DDBJ databases">
        <authorList>
            <person name="Petersen C."/>
        </authorList>
    </citation>
    <scope>NUCLEOTIDE SEQUENCE</scope>
    <source>
        <strain evidence="2">IBT 34128</strain>
    </source>
</reference>
<dbReference type="OrthoDB" id="5409998at2759"/>
<name>A0A9W9K4B6_9EURO</name>
<evidence type="ECO:0000313" key="3">
    <source>
        <dbReference type="Proteomes" id="UP001141434"/>
    </source>
</evidence>
<gene>
    <name evidence="2" type="ORF">NUU61_006507</name>
</gene>
<sequence>MASSYSNPESLVELSTLVERTLVDTGRLFRKSGSMPSRTNLQRALPSYSDSFQEALDNLSEQIFIAKAFLEKDYEAIKARQAAPPAQDVAMGEVPQEVEPEAQPQPTGIDLDSELQEAQPKTEEGTSGVSPTPIETMPKDSGDSVTVKEEKEPANAEPGFPGTTDEINFDSVLNDSGGPNSFDLDLDFGNDDMGNQAFLSGSSFGNTGMGGTDKPSVSQPPDSSAHATGGGAFDMELQRTEGGANQLPGQDSAMEDIMGPGESSFDDLFMETENLGGNGTGDLNQLEGDSLMNISELDDNWFT</sequence>
<feature type="compositionally biased region" description="Basic and acidic residues" evidence="1">
    <location>
        <begin position="137"/>
        <end position="154"/>
    </location>
</feature>
<protein>
    <submittedName>
        <fullName evidence="2">Uncharacterized protein</fullName>
    </submittedName>
</protein>
<evidence type="ECO:0000313" key="2">
    <source>
        <dbReference type="EMBL" id="KAJ5091637.1"/>
    </source>
</evidence>
<feature type="compositionally biased region" description="Polar residues" evidence="1">
    <location>
        <begin position="197"/>
        <end position="206"/>
    </location>
</feature>
<feature type="region of interest" description="Disordered" evidence="1">
    <location>
        <begin position="84"/>
        <end position="176"/>
    </location>
</feature>
<proteinExistence type="predicted"/>
<evidence type="ECO:0000256" key="1">
    <source>
        <dbReference type="SAM" id="MobiDB-lite"/>
    </source>
</evidence>
<feature type="compositionally biased region" description="Polar residues" evidence="1">
    <location>
        <begin position="215"/>
        <end position="226"/>
    </location>
</feature>
<feature type="compositionally biased region" description="Low complexity" evidence="1">
    <location>
        <begin position="93"/>
        <end position="106"/>
    </location>
</feature>
<feature type="region of interest" description="Disordered" evidence="1">
    <location>
        <begin position="197"/>
        <end position="267"/>
    </location>
</feature>
<dbReference type="Proteomes" id="UP001141434">
    <property type="component" value="Unassembled WGS sequence"/>
</dbReference>
<dbReference type="AlphaFoldDB" id="A0A9W9K4B6"/>
<dbReference type="EMBL" id="JAPMSZ010000009">
    <property type="protein sequence ID" value="KAJ5091637.1"/>
    <property type="molecule type" value="Genomic_DNA"/>
</dbReference>
<keyword evidence="3" id="KW-1185">Reference proteome</keyword>
<dbReference type="RefSeq" id="XP_056509835.1">
    <property type="nucleotide sequence ID" value="XM_056657035.1"/>
</dbReference>